<dbReference type="GO" id="GO:0006412">
    <property type="term" value="P:translation"/>
    <property type="evidence" value="ECO:0007669"/>
    <property type="project" value="InterPro"/>
</dbReference>
<dbReference type="SUPFAM" id="SSF50104">
    <property type="entry name" value="Translation proteins SH3-like domain"/>
    <property type="match status" value="1"/>
</dbReference>
<dbReference type="Pfam" id="PF02357">
    <property type="entry name" value="NusG"/>
    <property type="match status" value="1"/>
</dbReference>
<dbReference type="InterPro" id="IPR006645">
    <property type="entry name" value="NGN-like_dom"/>
</dbReference>
<protein>
    <submittedName>
        <fullName evidence="4">UpxY family transcription antiterminator</fullName>
    </submittedName>
</protein>
<comment type="caution">
    <text evidence="4">The sequence shown here is derived from an EMBL/GenBank/DDBJ whole genome shotgun (WGS) entry which is preliminary data.</text>
</comment>
<accession>A0AA90ZV86</accession>
<dbReference type="GO" id="GO:0005840">
    <property type="term" value="C:ribosome"/>
    <property type="evidence" value="ECO:0007669"/>
    <property type="project" value="InterPro"/>
</dbReference>
<dbReference type="InterPro" id="IPR014722">
    <property type="entry name" value="Rib_uL2_dom2"/>
</dbReference>
<dbReference type="InterPro" id="IPR005825">
    <property type="entry name" value="Ribosomal_uL24_CS"/>
</dbReference>
<dbReference type="EMBL" id="VZCC01000014">
    <property type="protein sequence ID" value="MQN83054.1"/>
    <property type="molecule type" value="Genomic_DNA"/>
</dbReference>
<dbReference type="PROSITE" id="PS01108">
    <property type="entry name" value="RIBOSOMAL_L24"/>
    <property type="match status" value="1"/>
</dbReference>
<evidence type="ECO:0000256" key="1">
    <source>
        <dbReference type="ARBA" id="ARBA00023163"/>
    </source>
</evidence>
<dbReference type="InterPro" id="IPR008991">
    <property type="entry name" value="Translation_prot_SH3-like_sf"/>
</dbReference>
<dbReference type="NCBIfam" id="NF033644">
    <property type="entry name" value="antiterm_UpxY"/>
    <property type="match status" value="1"/>
</dbReference>
<evidence type="ECO:0000259" key="3">
    <source>
        <dbReference type="SMART" id="SM00739"/>
    </source>
</evidence>
<dbReference type="Gene3D" id="3.30.70.940">
    <property type="entry name" value="NusG, N-terminal domain"/>
    <property type="match status" value="1"/>
</dbReference>
<reference evidence="5" key="1">
    <citation type="submission" date="2019-09" db="EMBL/GenBank/DDBJ databases">
        <title>Distinct polysaccharide growth profiles of human intestinal Prevotella copri isolates.</title>
        <authorList>
            <person name="Fehlner-Peach H."/>
            <person name="Magnabosco C."/>
            <person name="Raghavan V."/>
            <person name="Scher J.U."/>
            <person name="Tett A."/>
            <person name="Cox L.M."/>
            <person name="Gottsegen C."/>
            <person name="Watters A."/>
            <person name="Wiltshire- Gordon J.D."/>
            <person name="Segata N."/>
            <person name="Bonneau R."/>
            <person name="Littman D.R."/>
        </authorList>
    </citation>
    <scope>NUCLEOTIDE SEQUENCE [LARGE SCALE GENOMIC DNA]</scope>
    <source>
        <strain evidence="5">iAA108</strain>
    </source>
</reference>
<dbReference type="AlphaFoldDB" id="A0AA90ZV86"/>
<dbReference type="SUPFAM" id="SSF82679">
    <property type="entry name" value="N-utilization substance G protein NusG, N-terminal domain"/>
    <property type="match status" value="1"/>
</dbReference>
<dbReference type="InterPro" id="IPR036735">
    <property type="entry name" value="NGN_dom_sf"/>
</dbReference>
<feature type="compositionally biased region" description="Polar residues" evidence="2">
    <location>
        <begin position="1"/>
        <end position="10"/>
    </location>
</feature>
<dbReference type="GO" id="GO:0006354">
    <property type="term" value="P:DNA-templated transcription elongation"/>
    <property type="evidence" value="ECO:0007669"/>
    <property type="project" value="InterPro"/>
</dbReference>
<gene>
    <name evidence="4" type="ORF">F7D74_03385</name>
</gene>
<name>A0AA90ZV86_9BACT</name>
<feature type="region of interest" description="Disordered" evidence="2">
    <location>
        <begin position="1"/>
        <end position="24"/>
    </location>
</feature>
<sequence>MLNKNESVSLSKGQSPGESSPSSSVLKNIMSLRSVQNGVSPDYVSKSCADNSTDSILNKNNPTASSTANVEEAVWFLMRAAYGKEKKAKDFLEAKGIKTFLPLQTQTYIYKGKKKHRQVSLIPNFLFVKSSEEEMKQYIGKGELDFFHHYYVPHKDDRGRPLGKNGIKPLVIPTCQMESFIRWNEISDDNKLFVADDKIKFAKNDVVKIVDGKFAGLEGYVCRIKGQSRIGIVVNGVGTIFTAYIPKCMLKKV</sequence>
<keyword evidence="1" id="KW-0804">Transcription</keyword>
<dbReference type="InterPro" id="IPR005824">
    <property type="entry name" value="KOW"/>
</dbReference>
<organism evidence="4 5">
    <name type="scientific">Segatella copri</name>
    <dbReference type="NCBI Taxonomy" id="165179"/>
    <lineage>
        <taxon>Bacteria</taxon>
        <taxon>Pseudomonadati</taxon>
        <taxon>Bacteroidota</taxon>
        <taxon>Bacteroidia</taxon>
        <taxon>Bacteroidales</taxon>
        <taxon>Prevotellaceae</taxon>
        <taxon>Segatella</taxon>
    </lineage>
</organism>
<dbReference type="GO" id="GO:0003735">
    <property type="term" value="F:structural constituent of ribosome"/>
    <property type="evidence" value="ECO:0007669"/>
    <property type="project" value="InterPro"/>
</dbReference>
<evidence type="ECO:0000313" key="5">
    <source>
        <dbReference type="Proteomes" id="UP000421408"/>
    </source>
</evidence>
<feature type="domain" description="KOW" evidence="3">
    <location>
        <begin position="200"/>
        <end position="227"/>
    </location>
</feature>
<dbReference type="Gene3D" id="2.30.30.30">
    <property type="match status" value="1"/>
</dbReference>
<evidence type="ECO:0000313" key="4">
    <source>
        <dbReference type="EMBL" id="MQN83054.1"/>
    </source>
</evidence>
<evidence type="ECO:0000256" key="2">
    <source>
        <dbReference type="SAM" id="MobiDB-lite"/>
    </source>
</evidence>
<dbReference type="Proteomes" id="UP000421408">
    <property type="component" value="Unassembled WGS sequence"/>
</dbReference>
<proteinExistence type="predicted"/>
<dbReference type="CDD" id="cd09895">
    <property type="entry name" value="NGN_SP_UpxY"/>
    <property type="match status" value="1"/>
</dbReference>
<dbReference type="SMART" id="SM00739">
    <property type="entry name" value="KOW"/>
    <property type="match status" value="1"/>
</dbReference>
<feature type="compositionally biased region" description="Low complexity" evidence="2">
    <location>
        <begin position="11"/>
        <end position="24"/>
    </location>
</feature>